<evidence type="ECO:0000256" key="3">
    <source>
        <dbReference type="ARBA" id="ARBA00022679"/>
    </source>
</evidence>
<dbReference type="HAMAP" id="MF_01547">
    <property type="entry name" value="RNA_methyltr_E"/>
    <property type="match status" value="1"/>
</dbReference>
<dbReference type="AlphaFoldDB" id="A0A4Q7YNA0"/>
<dbReference type="SUPFAM" id="SSF53335">
    <property type="entry name" value="S-adenosyl-L-methionine-dependent methyltransferases"/>
    <property type="match status" value="1"/>
</dbReference>
<evidence type="ECO:0000256" key="5">
    <source>
        <dbReference type="ARBA" id="ARBA00037569"/>
    </source>
</evidence>
<feature type="binding site" evidence="11">
    <location>
        <position position="67"/>
    </location>
    <ligand>
        <name>S-adenosyl-L-methionine</name>
        <dbReference type="ChEBI" id="CHEBI:59789"/>
    </ligand>
</feature>
<dbReference type="InterPro" id="IPR002877">
    <property type="entry name" value="RNA_MeTrfase_FtsJ_dom"/>
</dbReference>
<evidence type="ECO:0000256" key="8">
    <source>
        <dbReference type="ARBA" id="ARBA00041995"/>
    </source>
</evidence>
<keyword evidence="11" id="KW-0963">Cytoplasm</keyword>
<evidence type="ECO:0000256" key="10">
    <source>
        <dbReference type="ARBA" id="ARBA00048970"/>
    </source>
</evidence>
<gene>
    <name evidence="11" type="primary">rlmE</name>
    <name evidence="11" type="synonym">ftsJ</name>
    <name evidence="11" type="synonym">rrmJ</name>
    <name evidence="14" type="ORF">EV700_2221</name>
</gene>
<evidence type="ECO:0000256" key="11">
    <source>
        <dbReference type="HAMAP-Rule" id="MF_01547"/>
    </source>
</evidence>
<dbReference type="EC" id="2.1.1.166" evidence="6 11"/>
<dbReference type="OrthoDB" id="9790080at2"/>
<comment type="subcellular location">
    <subcellularLocation>
        <location evidence="11">Cytoplasm</location>
    </subcellularLocation>
</comment>
<dbReference type="PIRSF" id="PIRSF005461">
    <property type="entry name" value="23S_rRNA_mtase"/>
    <property type="match status" value="1"/>
</dbReference>
<organism evidence="14 15">
    <name type="scientific">Fluviicoccus keumensis</name>
    <dbReference type="NCBI Taxonomy" id="1435465"/>
    <lineage>
        <taxon>Bacteria</taxon>
        <taxon>Pseudomonadati</taxon>
        <taxon>Pseudomonadota</taxon>
        <taxon>Gammaproteobacteria</taxon>
        <taxon>Moraxellales</taxon>
        <taxon>Moraxellaceae</taxon>
        <taxon>Fluviicoccus</taxon>
    </lineage>
</organism>
<accession>A0A4Q7YNA0</accession>
<keyword evidence="1 11" id="KW-0698">rRNA processing</keyword>
<evidence type="ECO:0000259" key="13">
    <source>
        <dbReference type="Pfam" id="PF01728"/>
    </source>
</evidence>
<dbReference type="Gene3D" id="3.40.50.150">
    <property type="entry name" value="Vaccinia Virus protein VP39"/>
    <property type="match status" value="1"/>
</dbReference>
<evidence type="ECO:0000256" key="4">
    <source>
        <dbReference type="ARBA" id="ARBA00022691"/>
    </source>
</evidence>
<dbReference type="Pfam" id="PF01728">
    <property type="entry name" value="FtsJ"/>
    <property type="match status" value="1"/>
</dbReference>
<feature type="binding site" evidence="11">
    <location>
        <position position="103"/>
    </location>
    <ligand>
        <name>S-adenosyl-L-methionine</name>
        <dbReference type="ChEBI" id="CHEBI:59789"/>
    </ligand>
</feature>
<feature type="binding site" evidence="11">
    <location>
        <position position="128"/>
    </location>
    <ligand>
        <name>S-adenosyl-L-methionine</name>
        <dbReference type="ChEBI" id="CHEBI:59789"/>
    </ligand>
</feature>
<proteinExistence type="inferred from homology"/>
<evidence type="ECO:0000313" key="14">
    <source>
        <dbReference type="EMBL" id="RZU38291.1"/>
    </source>
</evidence>
<evidence type="ECO:0000256" key="12">
    <source>
        <dbReference type="PIRSR" id="PIRSR005461-1"/>
    </source>
</evidence>
<comment type="caution">
    <text evidence="14">The sequence shown here is derived from an EMBL/GenBank/DDBJ whole genome shotgun (WGS) entry which is preliminary data.</text>
</comment>
<feature type="domain" description="Ribosomal RNA methyltransferase FtsJ" evidence="13">
    <location>
        <begin position="35"/>
        <end position="211"/>
    </location>
</feature>
<dbReference type="InterPro" id="IPR029063">
    <property type="entry name" value="SAM-dependent_MTases_sf"/>
</dbReference>
<evidence type="ECO:0000256" key="2">
    <source>
        <dbReference type="ARBA" id="ARBA00022603"/>
    </source>
</evidence>
<evidence type="ECO:0000256" key="9">
    <source>
        <dbReference type="ARBA" id="ARBA00042745"/>
    </source>
</evidence>
<keyword evidence="3 11" id="KW-0808">Transferase</keyword>
<protein>
    <recommendedName>
        <fullName evidence="7 11">Ribosomal RNA large subunit methyltransferase E</fullName>
        <ecNumber evidence="6 11">2.1.1.166</ecNumber>
    </recommendedName>
    <alternativeName>
        <fullName evidence="9 11">23S rRNA Um2552 methyltransferase</fullName>
    </alternativeName>
    <alternativeName>
        <fullName evidence="8 11">rRNA (uridine-2'-O-)-methyltransferase</fullName>
    </alternativeName>
</protein>
<dbReference type="GO" id="GO:0005737">
    <property type="term" value="C:cytoplasm"/>
    <property type="evidence" value="ECO:0007669"/>
    <property type="project" value="UniProtKB-SubCell"/>
</dbReference>
<evidence type="ECO:0000256" key="1">
    <source>
        <dbReference type="ARBA" id="ARBA00022552"/>
    </source>
</evidence>
<dbReference type="Proteomes" id="UP000292423">
    <property type="component" value="Unassembled WGS sequence"/>
</dbReference>
<feature type="active site" description="Proton acceptor" evidence="11 12">
    <location>
        <position position="168"/>
    </location>
</feature>
<keyword evidence="15" id="KW-1185">Reference proteome</keyword>
<feature type="binding site" evidence="11">
    <location>
        <position position="87"/>
    </location>
    <ligand>
        <name>S-adenosyl-L-methionine</name>
        <dbReference type="ChEBI" id="CHEBI:59789"/>
    </ligand>
</feature>
<dbReference type="EMBL" id="SHKX01000013">
    <property type="protein sequence ID" value="RZU38291.1"/>
    <property type="molecule type" value="Genomic_DNA"/>
</dbReference>
<dbReference type="PANTHER" id="PTHR10920:SF18">
    <property type="entry name" value="RRNA METHYLTRANSFERASE 2, MITOCHONDRIAL"/>
    <property type="match status" value="1"/>
</dbReference>
<dbReference type="PANTHER" id="PTHR10920">
    <property type="entry name" value="RIBOSOMAL RNA METHYLTRANSFERASE"/>
    <property type="match status" value="1"/>
</dbReference>
<feature type="binding site" evidence="11">
    <location>
        <position position="69"/>
    </location>
    <ligand>
        <name>S-adenosyl-L-methionine</name>
        <dbReference type="ChEBI" id="CHEBI:59789"/>
    </ligand>
</feature>
<sequence>MAVRINNRNLSKSSKDWLKEHFEDPYVQRAHKDGYRARAAYKLLEIQEKDKIIRPGMTVVDLGAAPGSWSQIVARLVGDNGVTIASDILDMDPLPGVTFLQGDFREEEVFSRLLEILNGRPVDLVISDMAPNTSGNAAVDQPRAFYLCELALDFAIRVLKPGGQFLVKVFQGEGYDEYRKAVQTNFTTLKSRKPDASRSRSREMYLLAGGFKAQ</sequence>
<keyword evidence="2 11" id="KW-0489">Methyltransferase</keyword>
<dbReference type="InterPro" id="IPR050082">
    <property type="entry name" value="RNA_methyltr_RlmE"/>
</dbReference>
<keyword evidence="4 11" id="KW-0949">S-adenosyl-L-methionine</keyword>
<evidence type="ECO:0000256" key="6">
    <source>
        <dbReference type="ARBA" id="ARBA00038861"/>
    </source>
</evidence>
<comment type="catalytic activity">
    <reaction evidence="10 11">
        <text>uridine(2552) in 23S rRNA + S-adenosyl-L-methionine = 2'-O-methyluridine(2552) in 23S rRNA + S-adenosyl-L-homocysteine + H(+)</text>
        <dbReference type="Rhea" id="RHEA:42720"/>
        <dbReference type="Rhea" id="RHEA-COMP:10202"/>
        <dbReference type="Rhea" id="RHEA-COMP:10203"/>
        <dbReference type="ChEBI" id="CHEBI:15378"/>
        <dbReference type="ChEBI" id="CHEBI:57856"/>
        <dbReference type="ChEBI" id="CHEBI:59789"/>
        <dbReference type="ChEBI" id="CHEBI:65315"/>
        <dbReference type="ChEBI" id="CHEBI:74478"/>
        <dbReference type="EC" id="2.1.1.166"/>
    </reaction>
</comment>
<dbReference type="RefSeq" id="WP_130413739.1">
    <property type="nucleotide sequence ID" value="NZ_SHKX01000013.1"/>
</dbReference>
<name>A0A4Q7YNA0_9GAMM</name>
<evidence type="ECO:0000256" key="7">
    <source>
        <dbReference type="ARBA" id="ARBA00041129"/>
    </source>
</evidence>
<dbReference type="GO" id="GO:0008650">
    <property type="term" value="F:rRNA (uridine-2'-O-)-methyltransferase activity"/>
    <property type="evidence" value="ECO:0007669"/>
    <property type="project" value="UniProtKB-UniRule"/>
</dbReference>
<evidence type="ECO:0000313" key="15">
    <source>
        <dbReference type="Proteomes" id="UP000292423"/>
    </source>
</evidence>
<comment type="function">
    <text evidence="5 11">Specifically methylates the uridine in position 2552 of 23S rRNA at the 2'-O position of the ribose in the fully assembled 50S ribosomal subunit.</text>
</comment>
<dbReference type="FunFam" id="3.40.50.150:FF:000005">
    <property type="entry name" value="Ribosomal RNA large subunit methyltransferase E"/>
    <property type="match status" value="1"/>
</dbReference>
<comment type="similarity">
    <text evidence="11">Belongs to the class I-like SAM-binding methyltransferase superfamily. RNA methyltransferase RlmE family.</text>
</comment>
<dbReference type="NCBIfam" id="NF008390">
    <property type="entry name" value="PRK11188.1"/>
    <property type="match status" value="1"/>
</dbReference>
<dbReference type="InterPro" id="IPR015507">
    <property type="entry name" value="rRNA-MeTfrase_E"/>
</dbReference>
<reference evidence="14 15" key="1">
    <citation type="submission" date="2019-02" db="EMBL/GenBank/DDBJ databases">
        <title>Genomic Encyclopedia of Type Strains, Phase IV (KMG-IV): sequencing the most valuable type-strain genomes for metagenomic binning, comparative biology and taxonomic classification.</title>
        <authorList>
            <person name="Goeker M."/>
        </authorList>
    </citation>
    <scope>NUCLEOTIDE SEQUENCE [LARGE SCALE GENOMIC DNA]</scope>
    <source>
        <strain evidence="14 15">DSM 105135</strain>
    </source>
</reference>